<evidence type="ECO:0000313" key="5">
    <source>
        <dbReference type="Proteomes" id="UP000792457"/>
    </source>
</evidence>
<keyword evidence="2" id="KW-0882">Thioester bond</keyword>
<feature type="non-terminal residue" evidence="4">
    <location>
        <position position="1"/>
    </location>
</feature>
<dbReference type="GO" id="GO:0005615">
    <property type="term" value="C:extracellular space"/>
    <property type="evidence" value="ECO:0007669"/>
    <property type="project" value="InterPro"/>
</dbReference>
<feature type="domain" description="Alpha-macroglobulin-like TED" evidence="3">
    <location>
        <begin position="2"/>
        <end position="78"/>
    </location>
</feature>
<dbReference type="AlphaFoldDB" id="A0A8K0KSX2"/>
<dbReference type="Pfam" id="PF07678">
    <property type="entry name" value="TED_complement"/>
    <property type="match status" value="1"/>
</dbReference>
<evidence type="ECO:0000259" key="3">
    <source>
        <dbReference type="Pfam" id="PF07678"/>
    </source>
</evidence>
<proteinExistence type="predicted"/>
<dbReference type="PANTHER" id="PTHR11412">
    <property type="entry name" value="MACROGLOBULIN / COMPLEMENT"/>
    <property type="match status" value="1"/>
</dbReference>
<evidence type="ECO:0000256" key="1">
    <source>
        <dbReference type="ARBA" id="ARBA00022729"/>
    </source>
</evidence>
<accession>A0A8K0KSX2</accession>
<dbReference type="Gene3D" id="1.50.10.20">
    <property type="match status" value="1"/>
</dbReference>
<evidence type="ECO:0000313" key="4">
    <source>
        <dbReference type="EMBL" id="KAG8240282.1"/>
    </source>
</evidence>
<name>A0A8K0KSX2_LADFU</name>
<reference evidence="4" key="2">
    <citation type="submission" date="2017-10" db="EMBL/GenBank/DDBJ databases">
        <title>Ladona fulva Genome sequencing and assembly.</title>
        <authorList>
            <person name="Murali S."/>
            <person name="Richards S."/>
            <person name="Bandaranaike D."/>
            <person name="Bellair M."/>
            <person name="Blankenburg K."/>
            <person name="Chao H."/>
            <person name="Dinh H."/>
            <person name="Doddapaneni H."/>
            <person name="Dugan-Rocha S."/>
            <person name="Elkadiri S."/>
            <person name="Gnanaolivu R."/>
            <person name="Hernandez B."/>
            <person name="Skinner E."/>
            <person name="Javaid M."/>
            <person name="Lee S."/>
            <person name="Li M."/>
            <person name="Ming W."/>
            <person name="Munidasa M."/>
            <person name="Muniz J."/>
            <person name="Nguyen L."/>
            <person name="Hughes D."/>
            <person name="Osuji N."/>
            <person name="Pu L.-L."/>
            <person name="Puazo M."/>
            <person name="Qu C."/>
            <person name="Quiroz J."/>
            <person name="Raj R."/>
            <person name="Weissenberger G."/>
            <person name="Xin Y."/>
            <person name="Zou X."/>
            <person name="Han Y."/>
            <person name="Worley K."/>
            <person name="Muzny D."/>
            <person name="Gibbs R."/>
        </authorList>
    </citation>
    <scope>NUCLEOTIDE SEQUENCE</scope>
    <source>
        <strain evidence="4">Sampled in the wild</strain>
    </source>
</reference>
<organism evidence="4 5">
    <name type="scientific">Ladona fulva</name>
    <name type="common">Scarce chaser dragonfly</name>
    <name type="synonym">Libellula fulva</name>
    <dbReference type="NCBI Taxonomy" id="123851"/>
    <lineage>
        <taxon>Eukaryota</taxon>
        <taxon>Metazoa</taxon>
        <taxon>Ecdysozoa</taxon>
        <taxon>Arthropoda</taxon>
        <taxon>Hexapoda</taxon>
        <taxon>Insecta</taxon>
        <taxon>Pterygota</taxon>
        <taxon>Palaeoptera</taxon>
        <taxon>Odonata</taxon>
        <taxon>Epiprocta</taxon>
        <taxon>Anisoptera</taxon>
        <taxon>Libelluloidea</taxon>
        <taxon>Libellulidae</taxon>
        <taxon>Ladona</taxon>
    </lineage>
</organism>
<protein>
    <recommendedName>
        <fullName evidence="3">Alpha-macroglobulin-like TED domain-containing protein</fullName>
    </recommendedName>
</protein>
<sequence>MKWWQKEVYLSESKNPWINTTSRSANVEMSAYAMLTYLERGLVQDALPIANWLLNHQNSLGGFASTQDTVVGIYALARLAEVLQTSNVDVTINFSHNGKDAIPPVHITSENALVLQKA</sequence>
<keyword evidence="1" id="KW-0732">Signal</keyword>
<gene>
    <name evidence="4" type="ORF">J437_LFUL012759</name>
</gene>
<dbReference type="SUPFAM" id="SSF48239">
    <property type="entry name" value="Terpenoid cyclases/Protein prenyltransferases"/>
    <property type="match status" value="1"/>
</dbReference>
<dbReference type="PANTHER" id="PTHR11412:SF136">
    <property type="entry name" value="CD109 ANTIGEN"/>
    <property type="match status" value="1"/>
</dbReference>
<dbReference type="Gene3D" id="2.60.120.1540">
    <property type="match status" value="1"/>
</dbReference>
<dbReference type="OrthoDB" id="9998011at2759"/>
<comment type="caution">
    <text evidence="4">The sequence shown here is derived from an EMBL/GenBank/DDBJ whole genome shotgun (WGS) entry which is preliminary data.</text>
</comment>
<reference evidence="4" key="1">
    <citation type="submission" date="2013-04" db="EMBL/GenBank/DDBJ databases">
        <authorList>
            <person name="Qu J."/>
            <person name="Murali S.C."/>
            <person name="Bandaranaike D."/>
            <person name="Bellair M."/>
            <person name="Blankenburg K."/>
            <person name="Chao H."/>
            <person name="Dinh H."/>
            <person name="Doddapaneni H."/>
            <person name="Downs B."/>
            <person name="Dugan-Rocha S."/>
            <person name="Elkadiri S."/>
            <person name="Gnanaolivu R.D."/>
            <person name="Hernandez B."/>
            <person name="Javaid M."/>
            <person name="Jayaseelan J.C."/>
            <person name="Lee S."/>
            <person name="Li M."/>
            <person name="Ming W."/>
            <person name="Munidasa M."/>
            <person name="Muniz J."/>
            <person name="Nguyen L."/>
            <person name="Ongeri F."/>
            <person name="Osuji N."/>
            <person name="Pu L.-L."/>
            <person name="Puazo M."/>
            <person name="Qu C."/>
            <person name="Quiroz J."/>
            <person name="Raj R."/>
            <person name="Weissenberger G."/>
            <person name="Xin Y."/>
            <person name="Zou X."/>
            <person name="Han Y."/>
            <person name="Richards S."/>
            <person name="Worley K."/>
            <person name="Muzny D."/>
            <person name="Gibbs R."/>
        </authorList>
    </citation>
    <scope>NUCLEOTIDE SEQUENCE</scope>
    <source>
        <strain evidence="4">Sampled in the wild</strain>
    </source>
</reference>
<dbReference type="InterPro" id="IPR008930">
    <property type="entry name" value="Terpenoid_cyclase/PrenylTrfase"/>
</dbReference>
<dbReference type="InterPro" id="IPR011626">
    <property type="entry name" value="Alpha-macroglobulin_TED"/>
</dbReference>
<dbReference type="EMBL" id="KZ312447">
    <property type="protein sequence ID" value="KAG8240282.1"/>
    <property type="molecule type" value="Genomic_DNA"/>
</dbReference>
<evidence type="ECO:0000256" key="2">
    <source>
        <dbReference type="ARBA" id="ARBA00022966"/>
    </source>
</evidence>
<dbReference type="InterPro" id="IPR050473">
    <property type="entry name" value="A2M/Complement_sys"/>
</dbReference>
<keyword evidence="5" id="KW-1185">Reference proteome</keyword>
<dbReference type="Proteomes" id="UP000792457">
    <property type="component" value="Unassembled WGS sequence"/>
</dbReference>